<sequence length="85" mass="9406">MTLPEKTKMPTDLHRCSMEGWGGGEDDLTGEDEDADGLPLMLYGRLGAAKMTLLEKTTKVEGGVVWWLSTGQPYEVTMVFLQNLN</sequence>
<accession>A0AA88AS81</accession>
<dbReference type="AlphaFoldDB" id="A0AA88AS81"/>
<feature type="compositionally biased region" description="Basic and acidic residues" evidence="1">
    <location>
        <begin position="1"/>
        <end position="17"/>
    </location>
</feature>
<feature type="region of interest" description="Disordered" evidence="1">
    <location>
        <begin position="1"/>
        <end position="33"/>
    </location>
</feature>
<keyword evidence="3" id="KW-1185">Reference proteome</keyword>
<proteinExistence type="predicted"/>
<evidence type="ECO:0000313" key="2">
    <source>
        <dbReference type="EMBL" id="GMN49576.1"/>
    </source>
</evidence>
<gene>
    <name evidence="2" type="ORF">TIFTF001_018742</name>
</gene>
<dbReference type="EMBL" id="BTGU01000031">
    <property type="protein sequence ID" value="GMN49576.1"/>
    <property type="molecule type" value="Genomic_DNA"/>
</dbReference>
<feature type="compositionally biased region" description="Acidic residues" evidence="1">
    <location>
        <begin position="24"/>
        <end position="33"/>
    </location>
</feature>
<protein>
    <submittedName>
        <fullName evidence="2">Uncharacterized protein</fullName>
    </submittedName>
</protein>
<comment type="caution">
    <text evidence="2">The sequence shown here is derived from an EMBL/GenBank/DDBJ whole genome shotgun (WGS) entry which is preliminary data.</text>
</comment>
<evidence type="ECO:0000256" key="1">
    <source>
        <dbReference type="SAM" id="MobiDB-lite"/>
    </source>
</evidence>
<evidence type="ECO:0000313" key="3">
    <source>
        <dbReference type="Proteomes" id="UP001187192"/>
    </source>
</evidence>
<organism evidence="2 3">
    <name type="scientific">Ficus carica</name>
    <name type="common">Common fig</name>
    <dbReference type="NCBI Taxonomy" id="3494"/>
    <lineage>
        <taxon>Eukaryota</taxon>
        <taxon>Viridiplantae</taxon>
        <taxon>Streptophyta</taxon>
        <taxon>Embryophyta</taxon>
        <taxon>Tracheophyta</taxon>
        <taxon>Spermatophyta</taxon>
        <taxon>Magnoliopsida</taxon>
        <taxon>eudicotyledons</taxon>
        <taxon>Gunneridae</taxon>
        <taxon>Pentapetalae</taxon>
        <taxon>rosids</taxon>
        <taxon>fabids</taxon>
        <taxon>Rosales</taxon>
        <taxon>Moraceae</taxon>
        <taxon>Ficeae</taxon>
        <taxon>Ficus</taxon>
    </lineage>
</organism>
<dbReference type="Proteomes" id="UP001187192">
    <property type="component" value="Unassembled WGS sequence"/>
</dbReference>
<reference evidence="2" key="1">
    <citation type="submission" date="2023-07" db="EMBL/GenBank/DDBJ databases">
        <title>draft genome sequence of fig (Ficus carica).</title>
        <authorList>
            <person name="Takahashi T."/>
            <person name="Nishimura K."/>
        </authorList>
    </citation>
    <scope>NUCLEOTIDE SEQUENCE</scope>
</reference>
<name>A0AA88AS81_FICCA</name>